<keyword evidence="2" id="KW-0812">Transmembrane</keyword>
<reference evidence="3 4" key="1">
    <citation type="submission" date="2020-08" db="EMBL/GenBank/DDBJ databases">
        <authorList>
            <person name="Koutsovoulos G."/>
            <person name="Danchin GJ E."/>
        </authorList>
    </citation>
    <scope>NUCLEOTIDE SEQUENCE [LARGE SCALE GENOMIC DNA]</scope>
</reference>
<name>A0A6V7WIJ2_MELEN</name>
<organism evidence="3 4">
    <name type="scientific">Meloidogyne enterolobii</name>
    <name type="common">Root-knot nematode worm</name>
    <name type="synonym">Meloidogyne mayaguensis</name>
    <dbReference type="NCBI Taxonomy" id="390850"/>
    <lineage>
        <taxon>Eukaryota</taxon>
        <taxon>Metazoa</taxon>
        <taxon>Ecdysozoa</taxon>
        <taxon>Nematoda</taxon>
        <taxon>Chromadorea</taxon>
        <taxon>Rhabditida</taxon>
        <taxon>Tylenchina</taxon>
        <taxon>Tylenchomorpha</taxon>
        <taxon>Tylenchoidea</taxon>
        <taxon>Meloidogynidae</taxon>
        <taxon>Meloidogyninae</taxon>
        <taxon>Meloidogyne</taxon>
    </lineage>
</organism>
<comment type="caution">
    <text evidence="3">The sequence shown here is derived from an EMBL/GenBank/DDBJ whole genome shotgun (WGS) entry which is preliminary data.</text>
</comment>
<dbReference type="OrthoDB" id="5906819at2759"/>
<gene>
    <name evidence="3" type="ORF">MENT_LOCUS39352</name>
</gene>
<feature type="compositionally biased region" description="Basic residues" evidence="1">
    <location>
        <begin position="87"/>
        <end position="102"/>
    </location>
</feature>
<proteinExistence type="predicted"/>
<keyword evidence="2" id="KW-1133">Transmembrane helix</keyword>
<dbReference type="Proteomes" id="UP000580250">
    <property type="component" value="Unassembled WGS sequence"/>
</dbReference>
<accession>A0A6V7WIJ2</accession>
<evidence type="ECO:0000313" key="4">
    <source>
        <dbReference type="Proteomes" id="UP000580250"/>
    </source>
</evidence>
<sequence>MSQIGQPMKTTDLYDQPPPPAASVASAAPPPPANDQLYEQPPLVDDGKQSTARTKSEEVQRPTKPPRKPSTKTSMKCRHLFWDLSKLRKNKNTGKRKGKKHGKSDTPKRQTSSAPKKPAKKNVDVEQPVVKVQPKPQPKPKKKVVVKSKCGIVSSVILTFLALGIAIGTSLAAFCQLEEVIPKEYPWF</sequence>
<feature type="region of interest" description="Disordered" evidence="1">
    <location>
        <begin position="1"/>
        <end position="142"/>
    </location>
</feature>
<feature type="transmembrane region" description="Helical" evidence="2">
    <location>
        <begin position="150"/>
        <end position="174"/>
    </location>
</feature>
<dbReference type="AlphaFoldDB" id="A0A6V7WIJ2"/>
<evidence type="ECO:0000313" key="3">
    <source>
        <dbReference type="EMBL" id="CAD2186818.1"/>
    </source>
</evidence>
<keyword evidence="2" id="KW-0472">Membrane</keyword>
<evidence type="ECO:0000256" key="1">
    <source>
        <dbReference type="SAM" id="MobiDB-lite"/>
    </source>
</evidence>
<protein>
    <submittedName>
        <fullName evidence="3">Uncharacterized protein</fullName>
    </submittedName>
</protein>
<evidence type="ECO:0000256" key="2">
    <source>
        <dbReference type="SAM" id="Phobius"/>
    </source>
</evidence>
<feature type="compositionally biased region" description="Basic residues" evidence="1">
    <location>
        <begin position="64"/>
        <end position="79"/>
    </location>
</feature>
<dbReference type="EMBL" id="CAJEWN010000608">
    <property type="protein sequence ID" value="CAD2186818.1"/>
    <property type="molecule type" value="Genomic_DNA"/>
</dbReference>